<evidence type="ECO:0000256" key="3">
    <source>
        <dbReference type="ARBA" id="ARBA00022679"/>
    </source>
</evidence>
<evidence type="ECO:0000256" key="2">
    <source>
        <dbReference type="ARBA" id="ARBA00022603"/>
    </source>
</evidence>
<feature type="region of interest" description="Disordered" evidence="7">
    <location>
        <begin position="128"/>
        <end position="186"/>
    </location>
</feature>
<evidence type="ECO:0000259" key="8">
    <source>
        <dbReference type="PROSITE" id="PS51515"/>
    </source>
</evidence>
<dbReference type="CDD" id="cd02440">
    <property type="entry name" value="AdoMet_MTases"/>
    <property type="match status" value="1"/>
</dbReference>
<reference evidence="9" key="1">
    <citation type="journal article" date="2023" name="Front. Mar. Sci.">
        <title>A new Merluccius polli reference genome to investigate the effects of global change in West African waters.</title>
        <authorList>
            <person name="Mateo J.L."/>
            <person name="Blanco-Fernandez C."/>
            <person name="Garcia-Vazquez E."/>
            <person name="Machado-Schiaffino G."/>
        </authorList>
    </citation>
    <scope>NUCLEOTIDE SEQUENCE</scope>
    <source>
        <strain evidence="9">C29</strain>
        <tissue evidence="9">Fin</tissue>
    </source>
</reference>
<evidence type="ECO:0000256" key="1">
    <source>
        <dbReference type="ARBA" id="ARBA00008361"/>
    </source>
</evidence>
<dbReference type="InterPro" id="IPR039772">
    <property type="entry name" value="Bin3-like"/>
</dbReference>
<keyword evidence="10" id="KW-1185">Reference proteome</keyword>
<protein>
    <recommendedName>
        <fullName evidence="6">RNA methyltransferase</fullName>
        <ecNumber evidence="6">2.1.1.-</ecNumber>
    </recommendedName>
</protein>
<accession>A0AA47MIN3</accession>
<dbReference type="EMBL" id="JAOPHQ010004016">
    <property type="protein sequence ID" value="KAK0140786.1"/>
    <property type="molecule type" value="Genomic_DNA"/>
</dbReference>
<dbReference type="InterPro" id="IPR041698">
    <property type="entry name" value="Methyltransf_25"/>
</dbReference>
<feature type="compositionally biased region" description="Polar residues" evidence="7">
    <location>
        <begin position="140"/>
        <end position="156"/>
    </location>
</feature>
<dbReference type="Proteomes" id="UP001174136">
    <property type="component" value="Unassembled WGS sequence"/>
</dbReference>
<dbReference type="Pfam" id="PF06859">
    <property type="entry name" value="Bin3"/>
    <property type="match status" value="1"/>
</dbReference>
<keyword evidence="4 5" id="KW-0949">S-adenosyl-L-methionine</keyword>
<dbReference type="AlphaFoldDB" id="A0AA47MIN3"/>
<evidence type="ECO:0000313" key="10">
    <source>
        <dbReference type="Proteomes" id="UP001174136"/>
    </source>
</evidence>
<evidence type="ECO:0000256" key="6">
    <source>
        <dbReference type="RuleBase" id="RU367087"/>
    </source>
</evidence>
<evidence type="ECO:0000313" key="9">
    <source>
        <dbReference type="EMBL" id="KAK0140786.1"/>
    </source>
</evidence>
<dbReference type="GO" id="GO:0032259">
    <property type="term" value="P:methylation"/>
    <property type="evidence" value="ECO:0007669"/>
    <property type="project" value="UniProtKB-KW"/>
</dbReference>
<dbReference type="EC" id="2.1.1.-" evidence="6"/>
<feature type="domain" description="Bin3-type SAM" evidence="8">
    <location>
        <begin position="422"/>
        <end position="670"/>
    </location>
</feature>
<dbReference type="GO" id="GO:0017069">
    <property type="term" value="F:snRNA binding"/>
    <property type="evidence" value="ECO:0007669"/>
    <property type="project" value="TreeGrafter"/>
</dbReference>
<comment type="similarity">
    <text evidence="1 6">Belongs to the methyltransferase superfamily.</text>
</comment>
<feature type="region of interest" description="Disordered" evidence="7">
    <location>
        <begin position="316"/>
        <end position="353"/>
    </location>
</feature>
<proteinExistence type="inferred from homology"/>
<feature type="region of interest" description="Disordered" evidence="7">
    <location>
        <begin position="492"/>
        <end position="514"/>
    </location>
</feature>
<dbReference type="Gene3D" id="3.40.50.150">
    <property type="entry name" value="Vaccinia Virus protein VP39"/>
    <property type="match status" value="1"/>
</dbReference>
<feature type="compositionally biased region" description="Basic residues" evidence="7">
    <location>
        <begin position="316"/>
        <end position="328"/>
    </location>
</feature>
<organism evidence="9 10">
    <name type="scientific">Merluccius polli</name>
    <name type="common">Benguela hake</name>
    <name type="synonym">Merluccius cadenati</name>
    <dbReference type="NCBI Taxonomy" id="89951"/>
    <lineage>
        <taxon>Eukaryota</taxon>
        <taxon>Metazoa</taxon>
        <taxon>Chordata</taxon>
        <taxon>Craniata</taxon>
        <taxon>Vertebrata</taxon>
        <taxon>Euteleostomi</taxon>
        <taxon>Actinopterygii</taxon>
        <taxon>Neopterygii</taxon>
        <taxon>Teleostei</taxon>
        <taxon>Neoteleostei</taxon>
        <taxon>Acanthomorphata</taxon>
        <taxon>Zeiogadaria</taxon>
        <taxon>Gadariae</taxon>
        <taxon>Gadiformes</taxon>
        <taxon>Gadoidei</taxon>
        <taxon>Merlucciidae</taxon>
        <taxon>Merluccius</taxon>
    </lineage>
</organism>
<gene>
    <name evidence="9" type="primary">mepce_1</name>
    <name evidence="9" type="ORF">N1851_022223</name>
</gene>
<evidence type="ECO:0000256" key="4">
    <source>
        <dbReference type="ARBA" id="ARBA00022691"/>
    </source>
</evidence>
<sequence>MAAALIRQLQQAASVYEASTYIMSCNFRFVTRKSDSQIESGINDGSYLPGRRVLFVFQAKGGSDWSVRGGVISERYGIGRFQRQSPVTRSSSLQTNAIGSPSQKKMIKMSVDKEVMTLQVPVLQADQLRPPKTHPLHPKNTIQSTHNPPPTASSQRIGKRRYSLGAGFKRLAKRRRRANSDSQSEPVLPSNFLLGGNIFDPLNLNSLLDEEVNRETPKCSPLPSRGGDPVEILVPRDITNPLNLEGGGVVLLSPLKTRKRPRNRHHTIAMETQSFPPTVPLVTRASVPPSPLPCELNTSINCRDDIVPPLILPRRHTHPPLCHAHKARNQGDGRQRRRRRTTSVRSSESVAPVSITQPTRFQTPLVGGAELSRCGGLLGAERPPQKNTKDRHRYQHGGYSHYYGYHGFYGDQWEGRVGAGEDPRLRLLKADWFKEQRVLDIGCGSGHVTLAIARRFGPTHILGLDRDQRLVDAATHNIRHFLSHDLVLAERHQGHAGKEKRTGEEERGEEETSFPLSFRVSRGPLAAPPLNPPHITGFPSNVTFITGDYVSHQEAWPGRGLYDVILCLGVTKWVQLQSGDAGVVRLFKRAYQSLSPGGMFILEPQPWSSYSHSKKTTETTYQNYRTLRLRPEDYSCHLTETTGFTSYRLLTHSGVQRPVYVFHKGPSHRK</sequence>
<dbReference type="PANTHER" id="PTHR12315">
    <property type="entry name" value="BICOID-INTERACTING PROTEIN RELATED"/>
    <property type="match status" value="1"/>
</dbReference>
<dbReference type="GO" id="GO:0040031">
    <property type="term" value="P:snRNA modification"/>
    <property type="evidence" value="ECO:0007669"/>
    <property type="project" value="TreeGrafter"/>
</dbReference>
<dbReference type="GO" id="GO:0008173">
    <property type="term" value="F:RNA methyltransferase activity"/>
    <property type="evidence" value="ECO:0007669"/>
    <property type="project" value="UniProtKB-UniRule"/>
</dbReference>
<comment type="caution">
    <text evidence="9">The sequence shown here is derived from an EMBL/GenBank/DDBJ whole genome shotgun (WGS) entry which is preliminary data.</text>
</comment>
<dbReference type="GO" id="GO:0008171">
    <property type="term" value="F:O-methyltransferase activity"/>
    <property type="evidence" value="ECO:0007669"/>
    <property type="project" value="UniProtKB-UniRule"/>
</dbReference>
<evidence type="ECO:0000256" key="5">
    <source>
        <dbReference type="PROSITE-ProRule" id="PRU00848"/>
    </source>
</evidence>
<name>A0AA47MIN3_MERPO</name>
<evidence type="ECO:0000256" key="7">
    <source>
        <dbReference type="SAM" id="MobiDB-lite"/>
    </source>
</evidence>
<dbReference type="InterPro" id="IPR029063">
    <property type="entry name" value="SAM-dependent_MTases_sf"/>
</dbReference>
<dbReference type="InterPro" id="IPR010675">
    <property type="entry name" value="Bin3_C"/>
</dbReference>
<dbReference type="Pfam" id="PF13649">
    <property type="entry name" value="Methyltransf_25"/>
    <property type="match status" value="1"/>
</dbReference>
<keyword evidence="2 6" id="KW-0489">Methyltransferase</keyword>
<keyword evidence="3 6" id="KW-0808">Transferase</keyword>
<dbReference type="PANTHER" id="PTHR12315:SF0">
    <property type="entry name" value="7SK SNRNA METHYLPHOSPHATE CAPPING ENZYME"/>
    <property type="match status" value="1"/>
</dbReference>
<dbReference type="InterPro" id="IPR024160">
    <property type="entry name" value="BIN3_SAM-bd_dom"/>
</dbReference>
<dbReference type="PROSITE" id="PS51515">
    <property type="entry name" value="BIN3_SAM"/>
    <property type="match status" value="1"/>
</dbReference>
<feature type="compositionally biased region" description="Basic and acidic residues" evidence="7">
    <location>
        <begin position="492"/>
        <end position="505"/>
    </location>
</feature>
<dbReference type="SUPFAM" id="SSF53335">
    <property type="entry name" value="S-adenosyl-L-methionine-dependent methyltransferases"/>
    <property type="match status" value="1"/>
</dbReference>